<evidence type="ECO:0000259" key="2">
    <source>
        <dbReference type="Pfam" id="PF20237"/>
    </source>
</evidence>
<evidence type="ECO:0000313" key="3">
    <source>
        <dbReference type="EMBL" id="KEY72850.1"/>
    </source>
</evidence>
<gene>
    <name evidence="3" type="ORF">S7711_04429</name>
</gene>
<dbReference type="HOGENOM" id="CLU_921891_0_0_1"/>
<feature type="transmembrane region" description="Helical" evidence="1">
    <location>
        <begin position="218"/>
        <end position="240"/>
    </location>
</feature>
<feature type="transmembrane region" description="Helical" evidence="1">
    <location>
        <begin position="284"/>
        <end position="301"/>
    </location>
</feature>
<feature type="transmembrane region" description="Helical" evidence="1">
    <location>
        <begin position="252"/>
        <end position="272"/>
    </location>
</feature>
<dbReference type="EMBL" id="KL648012">
    <property type="protein sequence ID" value="KEY72850.1"/>
    <property type="molecule type" value="Genomic_DNA"/>
</dbReference>
<keyword evidence="1" id="KW-0472">Membrane</keyword>
<dbReference type="OrthoDB" id="5342093at2759"/>
<dbReference type="Pfam" id="PF20237">
    <property type="entry name" value="DUF6594"/>
    <property type="match status" value="1"/>
</dbReference>
<evidence type="ECO:0000313" key="4">
    <source>
        <dbReference type="Proteomes" id="UP000028045"/>
    </source>
</evidence>
<name>A0A084B5M1_STACB</name>
<dbReference type="PANTHER" id="PTHR34502:SF3">
    <property type="entry name" value="DUF6594 DOMAIN-CONTAINING PROTEIN"/>
    <property type="match status" value="1"/>
</dbReference>
<reference evidence="3 4" key="1">
    <citation type="journal article" date="2014" name="BMC Genomics">
        <title>Comparative genome sequencing reveals chemotype-specific gene clusters in the toxigenic black mold Stachybotrys.</title>
        <authorList>
            <person name="Semeiks J."/>
            <person name="Borek D."/>
            <person name="Otwinowski Z."/>
            <person name="Grishin N.V."/>
        </authorList>
    </citation>
    <scope>NUCLEOTIDE SEQUENCE [LARGE SCALE GENOMIC DNA]</scope>
    <source>
        <strain evidence="4">CBS 109288 / IBT 7711</strain>
    </source>
</reference>
<feature type="domain" description="DUF6594" evidence="2">
    <location>
        <begin position="48"/>
        <end position="296"/>
    </location>
</feature>
<keyword evidence="1" id="KW-0812">Transmembrane</keyword>
<proteinExistence type="predicted"/>
<sequence length="302" mass="34596">MDPDLEPGRRVDDRLTDAEWQTRTELRSEIADKINWPYYDEKYSHHGYPKLSRFMSHLNGQAIYRRFAYLSTRVLVHMQDELQTLELKLQDFDLAQKIANPETMRSRKVSEAESPERSELMEAIKLKWTDYGECLLMATELGNLERPAERDLVCLRNFMHGGSNRGQIISEEIWMYSESDLVTLFPPRNVALATAFQWLINFFGFMTNREIVLLHPMILRVSANVCMVVMILGLLAGPMYPMQMLAHPDFDPAQTGGLMGILVLCTGLFVGVLKTCTSAKDHEIFMACVGYVAILVVFMSQN</sequence>
<dbReference type="PANTHER" id="PTHR34502">
    <property type="entry name" value="DUF6594 DOMAIN-CONTAINING PROTEIN-RELATED"/>
    <property type="match status" value="1"/>
</dbReference>
<keyword evidence="4" id="KW-1185">Reference proteome</keyword>
<dbReference type="InterPro" id="IPR046529">
    <property type="entry name" value="DUF6594"/>
</dbReference>
<evidence type="ECO:0000256" key="1">
    <source>
        <dbReference type="SAM" id="Phobius"/>
    </source>
</evidence>
<dbReference type="AlphaFoldDB" id="A0A084B5M1"/>
<accession>A0A084B5M1</accession>
<organism evidence="3 4">
    <name type="scientific">Stachybotrys chartarum (strain CBS 109288 / IBT 7711)</name>
    <name type="common">Toxic black mold</name>
    <name type="synonym">Stilbospora chartarum</name>
    <dbReference type="NCBI Taxonomy" id="1280523"/>
    <lineage>
        <taxon>Eukaryota</taxon>
        <taxon>Fungi</taxon>
        <taxon>Dikarya</taxon>
        <taxon>Ascomycota</taxon>
        <taxon>Pezizomycotina</taxon>
        <taxon>Sordariomycetes</taxon>
        <taxon>Hypocreomycetidae</taxon>
        <taxon>Hypocreales</taxon>
        <taxon>Stachybotryaceae</taxon>
        <taxon>Stachybotrys</taxon>
    </lineage>
</organism>
<feature type="transmembrane region" description="Helical" evidence="1">
    <location>
        <begin position="189"/>
        <end position="206"/>
    </location>
</feature>
<keyword evidence="1" id="KW-1133">Transmembrane helix</keyword>
<protein>
    <recommendedName>
        <fullName evidence="2">DUF6594 domain-containing protein</fullName>
    </recommendedName>
</protein>
<dbReference type="Proteomes" id="UP000028045">
    <property type="component" value="Unassembled WGS sequence"/>
</dbReference>